<dbReference type="Gene3D" id="2.40.70.10">
    <property type="entry name" value="Acid Proteases"/>
    <property type="match status" value="1"/>
</dbReference>
<organism evidence="1 2">
    <name type="scientific">Mucuna pruriens</name>
    <name type="common">Velvet bean</name>
    <name type="synonym">Dolichos pruriens</name>
    <dbReference type="NCBI Taxonomy" id="157652"/>
    <lineage>
        <taxon>Eukaryota</taxon>
        <taxon>Viridiplantae</taxon>
        <taxon>Streptophyta</taxon>
        <taxon>Embryophyta</taxon>
        <taxon>Tracheophyta</taxon>
        <taxon>Spermatophyta</taxon>
        <taxon>Magnoliopsida</taxon>
        <taxon>eudicotyledons</taxon>
        <taxon>Gunneridae</taxon>
        <taxon>Pentapetalae</taxon>
        <taxon>rosids</taxon>
        <taxon>fabids</taxon>
        <taxon>Fabales</taxon>
        <taxon>Fabaceae</taxon>
        <taxon>Papilionoideae</taxon>
        <taxon>50 kb inversion clade</taxon>
        <taxon>NPAAA clade</taxon>
        <taxon>indigoferoid/millettioid clade</taxon>
        <taxon>Phaseoleae</taxon>
        <taxon>Mucuna</taxon>
    </lineage>
</organism>
<dbReference type="Pfam" id="PF13650">
    <property type="entry name" value="Asp_protease_2"/>
    <property type="match status" value="1"/>
</dbReference>
<dbReference type="CDD" id="cd00303">
    <property type="entry name" value="retropepsin_like"/>
    <property type="match status" value="1"/>
</dbReference>
<proteinExistence type="predicted"/>
<accession>A0A371E5Y7</accession>
<reference evidence="1" key="1">
    <citation type="submission" date="2018-05" db="EMBL/GenBank/DDBJ databases">
        <title>Draft genome of Mucuna pruriens seed.</title>
        <authorList>
            <person name="Nnadi N.E."/>
            <person name="Vos R."/>
            <person name="Hasami M.H."/>
            <person name="Devisetty U.K."/>
            <person name="Aguiy J.C."/>
        </authorList>
    </citation>
    <scope>NUCLEOTIDE SEQUENCE [LARGE SCALE GENOMIC DNA]</scope>
    <source>
        <strain evidence="1">JCA_2017</strain>
    </source>
</reference>
<feature type="non-terminal residue" evidence="1">
    <location>
        <position position="1"/>
    </location>
</feature>
<comment type="caution">
    <text evidence="1">The sequence shown here is derived from an EMBL/GenBank/DDBJ whole genome shotgun (WGS) entry which is preliminary data.</text>
</comment>
<evidence type="ECO:0000313" key="2">
    <source>
        <dbReference type="Proteomes" id="UP000257109"/>
    </source>
</evidence>
<dbReference type="EMBL" id="QJKJ01016142">
    <property type="protein sequence ID" value="RDX61444.1"/>
    <property type="molecule type" value="Genomic_DNA"/>
</dbReference>
<dbReference type="AlphaFoldDB" id="A0A371E5Y7"/>
<dbReference type="InterPro" id="IPR021109">
    <property type="entry name" value="Peptidase_aspartic_dom_sf"/>
</dbReference>
<evidence type="ECO:0000313" key="1">
    <source>
        <dbReference type="EMBL" id="RDX61444.1"/>
    </source>
</evidence>
<name>A0A371E5Y7_MUCPR</name>
<keyword evidence="2" id="KW-1185">Reference proteome</keyword>
<dbReference type="PANTHER" id="PTHR33067">
    <property type="entry name" value="RNA-DIRECTED DNA POLYMERASE-RELATED"/>
    <property type="match status" value="1"/>
</dbReference>
<dbReference type="OrthoDB" id="778454at2759"/>
<evidence type="ECO:0008006" key="3">
    <source>
        <dbReference type="Google" id="ProtNLM"/>
    </source>
</evidence>
<sequence length="463" mass="51207">MDRSMIDAKSGGALMDKMPVAARHLILNMANNTQQFGTRGTITPRMVNEVGTIDNLRLENQFTELTSLVRQLAIGEHQPFAVINTFGICTSVEHHTDMCPTLQETESDHSESVGSIGGYQYGKQLANNSDDHHTRRTHIKGRMQLKDLVQTGACPRAKAAINSQIQDTRCHHSNNSSSRKRHHQIVASNLEFRQTMSSNNLQFQQNMSAIVQDLKTQVGQLANSVSQLQLAGSGNLPSQTISNPRGNASVASPVPIPFRSRTLSARKPESDEELLKMFQKVEINIPLLDSIKQIPKYAKFLKELCMYKRKKMKGGVELGGIVSALTRNDDLIASTRQALPKKYRDPRIFSVPCTIGDCTFADAMLDLGASINVIPTSIFKSLNCGDLELTRMTIQLANRSVIQPLCVLEDVLVQVDELIFPTDFYVLDMEDETPGKGSTLILGRPFLMTAKTKIDVHAGTLSM</sequence>
<dbReference type="Proteomes" id="UP000257109">
    <property type="component" value="Unassembled WGS sequence"/>
</dbReference>
<protein>
    <recommendedName>
        <fullName evidence="3">Aspartic peptidase DDI1-type domain-containing protein</fullName>
    </recommendedName>
</protein>
<gene>
    <name evidence="1" type="ORF">CR513_60324</name>
</gene>
<dbReference type="SUPFAM" id="SSF50630">
    <property type="entry name" value="Acid proteases"/>
    <property type="match status" value="1"/>
</dbReference>
<dbReference type="PANTHER" id="PTHR33067:SF15">
    <property type="entry name" value="RNA-DIRECTED DNA POLYMERASE"/>
    <property type="match status" value="1"/>
</dbReference>